<dbReference type="SUPFAM" id="SSF46785">
    <property type="entry name" value="Winged helix' DNA-binding domain"/>
    <property type="match status" value="1"/>
</dbReference>
<dbReference type="Pfam" id="PF03551">
    <property type="entry name" value="PadR"/>
    <property type="match status" value="1"/>
</dbReference>
<comment type="caution">
    <text evidence="4">The sequence shown here is derived from an EMBL/GenBank/DDBJ whole genome shotgun (WGS) entry which is preliminary data.</text>
</comment>
<dbReference type="Proteomes" id="UP001651880">
    <property type="component" value="Unassembled WGS sequence"/>
</dbReference>
<dbReference type="InterPro" id="IPR018309">
    <property type="entry name" value="Tscrpt_reg_PadR_C"/>
</dbReference>
<dbReference type="InterPro" id="IPR005149">
    <property type="entry name" value="Tscrpt_reg_PadR_N"/>
</dbReference>
<evidence type="ECO:0000313" key="4">
    <source>
        <dbReference type="EMBL" id="MCQ1530834.1"/>
    </source>
</evidence>
<keyword evidence="5" id="KW-1185">Reference proteome</keyword>
<dbReference type="PANTHER" id="PTHR43252">
    <property type="entry name" value="TRANSCRIPTIONAL REGULATOR YQJI"/>
    <property type="match status" value="1"/>
</dbReference>
<protein>
    <submittedName>
        <fullName evidence="4">PadR family transcriptional regulator</fullName>
    </submittedName>
</protein>
<dbReference type="InterPro" id="IPR036388">
    <property type="entry name" value="WH-like_DNA-bd_sf"/>
</dbReference>
<dbReference type="Gene3D" id="6.10.140.190">
    <property type="match status" value="1"/>
</dbReference>
<dbReference type="EMBL" id="JAJEKE010000015">
    <property type="protein sequence ID" value="MCQ1530834.1"/>
    <property type="molecule type" value="Genomic_DNA"/>
</dbReference>
<dbReference type="Pfam" id="PF10400">
    <property type="entry name" value="Vir_act_alpha_C"/>
    <property type="match status" value="1"/>
</dbReference>
<keyword evidence="1" id="KW-0175">Coiled coil</keyword>
<evidence type="ECO:0000259" key="3">
    <source>
        <dbReference type="Pfam" id="PF10400"/>
    </source>
</evidence>
<reference evidence="4 5" key="1">
    <citation type="submission" date="2021-10" db="EMBL/GenBank/DDBJ databases">
        <title>Lutispora strain m25 sp. nov., a thermophilic, non-spore-forming bacterium isolated from a lab-scale methanogenic bioreactor digesting anaerobic sludge.</title>
        <authorList>
            <person name="El Houari A."/>
            <person name="Mcdonald J."/>
        </authorList>
    </citation>
    <scope>NUCLEOTIDE SEQUENCE [LARGE SCALE GENOMIC DNA]</scope>
    <source>
        <strain evidence="5">m25</strain>
    </source>
</reference>
<organism evidence="4 5">
    <name type="scientific">Lutispora saccharofermentans</name>
    <dbReference type="NCBI Taxonomy" id="3024236"/>
    <lineage>
        <taxon>Bacteria</taxon>
        <taxon>Bacillati</taxon>
        <taxon>Bacillota</taxon>
        <taxon>Clostridia</taxon>
        <taxon>Lutisporales</taxon>
        <taxon>Lutisporaceae</taxon>
        <taxon>Lutispora</taxon>
    </lineage>
</organism>
<sequence length="183" mass="20964">MSLPYGILGLLAYKESTGYDLTKIFEDSLNNFWHAQSSQIYRELGRLESDGLVTSRSVIQDTRPNKRVYTVTEAGRKAFTDWLGKAEPALKNPHNSLLMRVFFGADDTEATLVMLRQCLEQCLSELEDNCSDIRRNIEEYARVMPDGVEKSKYWLMTLDFGAANARATAEWAKHCIEQIEKER</sequence>
<feature type="domain" description="Transcription regulator PadR C-terminal" evidence="3">
    <location>
        <begin position="95"/>
        <end position="179"/>
    </location>
</feature>
<gene>
    <name evidence="4" type="ORF">LJD61_14945</name>
</gene>
<accession>A0ABT1NHX3</accession>
<dbReference type="InterPro" id="IPR036390">
    <property type="entry name" value="WH_DNA-bd_sf"/>
</dbReference>
<evidence type="ECO:0000313" key="5">
    <source>
        <dbReference type="Proteomes" id="UP001651880"/>
    </source>
</evidence>
<feature type="coiled-coil region" evidence="1">
    <location>
        <begin position="116"/>
        <end position="143"/>
    </location>
</feature>
<proteinExistence type="predicted"/>
<dbReference type="PANTHER" id="PTHR43252:SF4">
    <property type="entry name" value="TRANSCRIPTIONAL REGULATORY PROTEIN"/>
    <property type="match status" value="1"/>
</dbReference>
<evidence type="ECO:0000259" key="2">
    <source>
        <dbReference type="Pfam" id="PF03551"/>
    </source>
</evidence>
<name>A0ABT1NHX3_9FIRM</name>
<dbReference type="RefSeq" id="WP_255228356.1">
    <property type="nucleotide sequence ID" value="NZ_JAJEKE010000015.1"/>
</dbReference>
<dbReference type="Gene3D" id="1.10.10.10">
    <property type="entry name" value="Winged helix-like DNA-binding domain superfamily/Winged helix DNA-binding domain"/>
    <property type="match status" value="1"/>
</dbReference>
<evidence type="ECO:0000256" key="1">
    <source>
        <dbReference type="SAM" id="Coils"/>
    </source>
</evidence>
<feature type="domain" description="Transcription regulator PadR N-terminal" evidence="2">
    <location>
        <begin position="7"/>
        <end position="80"/>
    </location>
</feature>